<dbReference type="RefSeq" id="WP_340354963.1">
    <property type="nucleotide sequence ID" value="NZ_JBBKZU010000001.1"/>
</dbReference>
<accession>A0ABU8V7L6</accession>
<evidence type="ECO:0000259" key="1">
    <source>
        <dbReference type="Pfam" id="PF21006"/>
    </source>
</evidence>
<feature type="domain" description="Nitrile hydratase beta subunit-like N-terminal" evidence="1">
    <location>
        <begin position="17"/>
        <end position="99"/>
    </location>
</feature>
<evidence type="ECO:0000313" key="3">
    <source>
        <dbReference type="Proteomes" id="UP001365846"/>
    </source>
</evidence>
<dbReference type="InterPro" id="IPR042262">
    <property type="entry name" value="CN_hydtase_beta_C"/>
</dbReference>
<comment type="caution">
    <text evidence="2">The sequence shown here is derived from an EMBL/GenBank/DDBJ whole genome shotgun (WGS) entry which is preliminary data.</text>
</comment>
<keyword evidence="3" id="KW-1185">Reference proteome</keyword>
<dbReference type="EMBL" id="JBBKZU010000001">
    <property type="protein sequence ID" value="MEJ8809624.1"/>
    <property type="molecule type" value="Genomic_DNA"/>
</dbReference>
<proteinExistence type="predicted"/>
<dbReference type="NCBIfam" id="TIGR03889">
    <property type="entry name" value="nitrile_acc"/>
    <property type="match status" value="1"/>
</dbReference>
<dbReference type="InterPro" id="IPR008990">
    <property type="entry name" value="Elect_transpt_acc-like_dom_sf"/>
</dbReference>
<reference evidence="2 3" key="1">
    <citation type="submission" date="2024-03" db="EMBL/GenBank/DDBJ databases">
        <title>Novel species of the genus Variovorax.</title>
        <authorList>
            <person name="Liu Q."/>
            <person name="Xin Y.-H."/>
        </authorList>
    </citation>
    <scope>NUCLEOTIDE SEQUENCE [LARGE SCALE GENOMIC DNA]</scope>
    <source>
        <strain evidence="2 3">KACC 18899</strain>
    </source>
</reference>
<dbReference type="InterPro" id="IPR023808">
    <property type="entry name" value="Nitrile_Hydratase_acc_put"/>
</dbReference>
<gene>
    <name evidence="2" type="ORF">WKW77_00995</name>
</gene>
<dbReference type="Pfam" id="PF21006">
    <property type="entry name" value="NHase_beta_N"/>
    <property type="match status" value="1"/>
</dbReference>
<name>A0ABU8V7L6_9BURK</name>
<evidence type="ECO:0000313" key="2">
    <source>
        <dbReference type="EMBL" id="MEJ8809624.1"/>
    </source>
</evidence>
<dbReference type="InterPro" id="IPR049054">
    <property type="entry name" value="CN_hydtase_beta-like_N"/>
</dbReference>
<dbReference type="Gene3D" id="1.10.472.20">
    <property type="entry name" value="Nitrile hydratase, beta subunit"/>
    <property type="match status" value="1"/>
</dbReference>
<sequence length="121" mass="13255">MTAATPLLPGMPTDDGAQPVFREPWEAHAFAMAVTLHQRGLFTWPEWALALAGQIAAAQAAGDEDRGDTYYRHWLAALEALVAAKGASTADELARYRDAWDRAADRTPHGQPIELRPRDFG</sequence>
<dbReference type="Proteomes" id="UP001365846">
    <property type="component" value="Unassembled WGS sequence"/>
</dbReference>
<protein>
    <submittedName>
        <fullName evidence="2">Nitrile hydratase accessory protein</fullName>
    </submittedName>
</protein>
<dbReference type="SUPFAM" id="SSF50090">
    <property type="entry name" value="Electron transport accessory proteins"/>
    <property type="match status" value="1"/>
</dbReference>
<organism evidence="2 3">
    <name type="scientific">Variovorax ureilyticus</name>
    <dbReference type="NCBI Taxonomy" id="1836198"/>
    <lineage>
        <taxon>Bacteria</taxon>
        <taxon>Pseudomonadati</taxon>
        <taxon>Pseudomonadota</taxon>
        <taxon>Betaproteobacteria</taxon>
        <taxon>Burkholderiales</taxon>
        <taxon>Comamonadaceae</taxon>
        <taxon>Variovorax</taxon>
    </lineage>
</organism>